<comment type="catalytic activity">
    <reaction evidence="9">
        <text>ATP + H2O + cellular proteinSide 1 = ADP + phosphate + cellular proteinSide 2.</text>
        <dbReference type="EC" id="7.4.2.8"/>
    </reaction>
</comment>
<feature type="domain" description="AAA+ ATPase" evidence="10">
    <location>
        <begin position="160"/>
        <end position="341"/>
    </location>
</feature>
<dbReference type="Pfam" id="PF18269">
    <property type="entry name" value="T3SS_ATPase_C"/>
    <property type="match status" value="1"/>
</dbReference>
<dbReference type="GO" id="GO:0008564">
    <property type="term" value="F:protein-exporting ATPase activity"/>
    <property type="evidence" value="ECO:0007669"/>
    <property type="project" value="UniProtKB-EC"/>
</dbReference>
<dbReference type="GO" id="GO:0046933">
    <property type="term" value="F:proton-transporting ATP synthase activity, rotational mechanism"/>
    <property type="evidence" value="ECO:0007669"/>
    <property type="project" value="TreeGrafter"/>
</dbReference>
<dbReference type="PANTHER" id="PTHR15184">
    <property type="entry name" value="ATP SYNTHASE"/>
    <property type="match status" value="1"/>
</dbReference>
<evidence type="ECO:0000256" key="7">
    <source>
        <dbReference type="ARBA" id="ARBA00022967"/>
    </source>
</evidence>
<dbReference type="GO" id="GO:0005737">
    <property type="term" value="C:cytoplasm"/>
    <property type="evidence" value="ECO:0007669"/>
    <property type="project" value="UniProtKB-SubCell"/>
</dbReference>
<name>A0A1H9Q6I5_9FIRM</name>
<evidence type="ECO:0000256" key="5">
    <source>
        <dbReference type="ARBA" id="ARBA00022840"/>
    </source>
</evidence>
<reference evidence="12" key="1">
    <citation type="submission" date="2016-10" db="EMBL/GenBank/DDBJ databases">
        <authorList>
            <person name="Varghese N."/>
            <person name="Submissions S."/>
        </authorList>
    </citation>
    <scope>NUCLEOTIDE SEQUENCE [LARGE SCALE GENOMIC DNA]</scope>
    <source>
        <strain evidence="12">S1b</strain>
    </source>
</reference>
<dbReference type="Proteomes" id="UP000182471">
    <property type="component" value="Unassembled WGS sequence"/>
</dbReference>
<dbReference type="AlphaFoldDB" id="A0A1H9Q6I5"/>
<dbReference type="GO" id="GO:0030257">
    <property type="term" value="C:type III protein secretion system complex"/>
    <property type="evidence" value="ECO:0007669"/>
    <property type="project" value="InterPro"/>
</dbReference>
<dbReference type="PROSITE" id="PS00152">
    <property type="entry name" value="ATPASE_ALPHA_BETA"/>
    <property type="match status" value="1"/>
</dbReference>
<dbReference type="InterPro" id="IPR004100">
    <property type="entry name" value="ATPase_F1/V1/A1_a/bsu_N"/>
</dbReference>
<dbReference type="GO" id="GO:0044780">
    <property type="term" value="P:bacterial-type flagellum assembly"/>
    <property type="evidence" value="ECO:0007669"/>
    <property type="project" value="InterPro"/>
</dbReference>
<dbReference type="NCBIfam" id="TIGR01026">
    <property type="entry name" value="fliI_yscN"/>
    <property type="match status" value="1"/>
</dbReference>
<dbReference type="FunFam" id="3.40.50.12240:FF:000002">
    <property type="entry name" value="Flagellum-specific ATP synthase FliI"/>
    <property type="match status" value="1"/>
</dbReference>
<evidence type="ECO:0000256" key="9">
    <source>
        <dbReference type="ARBA" id="ARBA00034006"/>
    </source>
</evidence>
<dbReference type="InterPro" id="IPR050053">
    <property type="entry name" value="ATPase_alpha/beta_chains"/>
</dbReference>
<dbReference type="PANTHER" id="PTHR15184:SF9">
    <property type="entry name" value="SPI-1 TYPE 3 SECRETION SYSTEM ATPASE"/>
    <property type="match status" value="1"/>
</dbReference>
<dbReference type="Gene3D" id="3.40.50.12240">
    <property type="match status" value="1"/>
</dbReference>
<keyword evidence="2" id="KW-0813">Transport</keyword>
<dbReference type="InterPro" id="IPR040627">
    <property type="entry name" value="T3SS_ATPase_C"/>
</dbReference>
<dbReference type="EMBL" id="FOGW01000005">
    <property type="protein sequence ID" value="SER56038.1"/>
    <property type="molecule type" value="Genomic_DNA"/>
</dbReference>
<evidence type="ECO:0000313" key="11">
    <source>
        <dbReference type="EMBL" id="SER56038.1"/>
    </source>
</evidence>
<dbReference type="CDD" id="cd01136">
    <property type="entry name" value="ATPase_flagellum-secretory_path_III"/>
    <property type="match status" value="1"/>
</dbReference>
<evidence type="ECO:0000259" key="10">
    <source>
        <dbReference type="SMART" id="SM00382"/>
    </source>
</evidence>
<accession>A0A1H9Q6I5</accession>
<dbReference type="SMART" id="SM00382">
    <property type="entry name" value="AAA"/>
    <property type="match status" value="1"/>
</dbReference>
<dbReference type="GO" id="GO:0005524">
    <property type="term" value="F:ATP binding"/>
    <property type="evidence" value="ECO:0007669"/>
    <property type="project" value="UniProtKB-KW"/>
</dbReference>
<dbReference type="InterPro" id="IPR022425">
    <property type="entry name" value="FliI_clade2"/>
</dbReference>
<dbReference type="InterPro" id="IPR020003">
    <property type="entry name" value="ATPase_a/bsu_AS"/>
</dbReference>
<dbReference type="InterPro" id="IPR000194">
    <property type="entry name" value="ATPase_F1/V1/A1_a/bsu_nucl-bd"/>
</dbReference>
<keyword evidence="5" id="KW-0067">ATP-binding</keyword>
<keyword evidence="3" id="KW-0963">Cytoplasm</keyword>
<evidence type="ECO:0000256" key="6">
    <source>
        <dbReference type="ARBA" id="ARBA00022927"/>
    </source>
</evidence>
<dbReference type="InterPro" id="IPR005714">
    <property type="entry name" value="ATPase_T3SS_FliI/YscN"/>
</dbReference>
<dbReference type="InterPro" id="IPR003593">
    <property type="entry name" value="AAA+_ATPase"/>
</dbReference>
<sequence length="485" mass="53613">MLNETKKYLQLLNRQYYDCYGKVAKVVGLTIESVGPEAKLNDLCRIYLDDSGNNAEYVMAEVVGFRDMRLILMPFDNTEGISVGCVVKNTGKPLMVKVGDSLLGHTVDGIGRPTDDVVEYDDLKEYPVDALPPDPMRRSIIHDVLPLGVKAVDGLITVGKGQRIGIFAGSGVGKSTLLGMFARNTRADVNVVALIGERGREVREFIERDLGEEGMKRSVVVVATSDKPALIRNKAAKTATAIAEYFRDQGKDVLLMMDSLTRFSMAQREMGLASGEPPVTRGYPPSVYSEMPKILERAGTSDKGSITGLYTVLVDGDDFNEPITDTARSILDGHIMLNRRLSHKNHYPAIDILQSISRVMGAITSERHKELAGRLKTVMATYNEAEDLINIGAYKEGSNKDIDYSIKKIKEVNEFLCQKTTEKFSFENELNLLAGVFDEEYEVNNNLNTASIDNVDDNVDSNVDDDIDATEASDFIDEPNIQEEI</sequence>
<dbReference type="CDD" id="cd18117">
    <property type="entry name" value="ATP-synt_flagellum-secretory_path_III_N"/>
    <property type="match status" value="1"/>
</dbReference>
<dbReference type="InterPro" id="IPR027417">
    <property type="entry name" value="P-loop_NTPase"/>
</dbReference>
<keyword evidence="12" id="KW-1185">Reference proteome</keyword>
<gene>
    <name evidence="11" type="ORF">SAMN02910429_00466</name>
</gene>
<proteinExistence type="predicted"/>
<dbReference type="Pfam" id="PF00006">
    <property type="entry name" value="ATP-synt_ab"/>
    <property type="match status" value="1"/>
</dbReference>
<dbReference type="SUPFAM" id="SSF52540">
    <property type="entry name" value="P-loop containing nucleoside triphosphate hydrolases"/>
    <property type="match status" value="1"/>
</dbReference>
<evidence type="ECO:0000256" key="4">
    <source>
        <dbReference type="ARBA" id="ARBA00022741"/>
    </source>
</evidence>
<evidence type="ECO:0000256" key="1">
    <source>
        <dbReference type="ARBA" id="ARBA00004496"/>
    </source>
</evidence>
<evidence type="ECO:0000313" key="12">
    <source>
        <dbReference type="Proteomes" id="UP000182471"/>
    </source>
</evidence>
<dbReference type="GO" id="GO:0016887">
    <property type="term" value="F:ATP hydrolysis activity"/>
    <property type="evidence" value="ECO:0007669"/>
    <property type="project" value="InterPro"/>
</dbReference>
<dbReference type="Pfam" id="PF02874">
    <property type="entry name" value="ATP-synt_ab_N"/>
    <property type="match status" value="1"/>
</dbReference>
<dbReference type="GO" id="GO:0030254">
    <property type="term" value="P:protein secretion by the type III secretion system"/>
    <property type="evidence" value="ECO:0007669"/>
    <property type="project" value="InterPro"/>
</dbReference>
<evidence type="ECO:0000256" key="2">
    <source>
        <dbReference type="ARBA" id="ARBA00022448"/>
    </source>
</evidence>
<dbReference type="NCBIfam" id="TIGR03497">
    <property type="entry name" value="FliI_clade2"/>
    <property type="match status" value="1"/>
</dbReference>
<comment type="subcellular location">
    <subcellularLocation>
        <location evidence="1">Cytoplasm</location>
    </subcellularLocation>
</comment>
<evidence type="ECO:0000256" key="8">
    <source>
        <dbReference type="ARBA" id="ARBA00023065"/>
    </source>
</evidence>
<keyword evidence="7" id="KW-1278">Translocase</keyword>
<keyword evidence="4" id="KW-0547">Nucleotide-binding</keyword>
<keyword evidence="6" id="KW-0653">Protein transport</keyword>
<evidence type="ECO:0000256" key="3">
    <source>
        <dbReference type="ARBA" id="ARBA00022490"/>
    </source>
</evidence>
<organism evidence="11 12">
    <name type="scientific">Lachnobacterium bovis</name>
    <dbReference type="NCBI Taxonomy" id="140626"/>
    <lineage>
        <taxon>Bacteria</taxon>
        <taxon>Bacillati</taxon>
        <taxon>Bacillota</taxon>
        <taxon>Clostridia</taxon>
        <taxon>Lachnospirales</taxon>
        <taxon>Lachnospiraceae</taxon>
        <taxon>Lachnobacterium</taxon>
    </lineage>
</organism>
<protein>
    <submittedName>
        <fullName evidence="11">Flagellum-specific ATP synthase</fullName>
    </submittedName>
</protein>
<dbReference type="GO" id="GO:0071973">
    <property type="term" value="P:bacterial-type flagellum-dependent cell motility"/>
    <property type="evidence" value="ECO:0007669"/>
    <property type="project" value="InterPro"/>
</dbReference>
<dbReference type="OrthoDB" id="9802718at2"/>
<keyword evidence="8" id="KW-0406">Ion transport</keyword>
<dbReference type="RefSeq" id="WP_022747943.1">
    <property type="nucleotide sequence ID" value="NZ_FOGW01000005.1"/>
</dbReference>